<protein>
    <recommendedName>
        <fullName evidence="2">CARD domain-containing protein</fullName>
    </recommendedName>
</protein>
<reference evidence="3 4" key="1">
    <citation type="submission" date="2022-12" db="EMBL/GenBank/DDBJ databases">
        <title>Chromosome-level genome of Tegillarca granosa.</title>
        <authorList>
            <person name="Kim J."/>
        </authorList>
    </citation>
    <scope>NUCLEOTIDE SEQUENCE [LARGE SCALE GENOMIC DNA]</scope>
    <source>
        <strain evidence="3">Teg-2019</strain>
        <tissue evidence="3">Adductor muscle</tissue>
    </source>
</reference>
<dbReference type="Proteomes" id="UP001217089">
    <property type="component" value="Unassembled WGS sequence"/>
</dbReference>
<evidence type="ECO:0000313" key="4">
    <source>
        <dbReference type="Proteomes" id="UP001217089"/>
    </source>
</evidence>
<dbReference type="SUPFAM" id="SSF47986">
    <property type="entry name" value="DEATH domain"/>
    <property type="match status" value="1"/>
</dbReference>
<name>A0ABQ9FYZ0_TEGGR</name>
<dbReference type="Pfam" id="PF00619">
    <property type="entry name" value="CARD"/>
    <property type="match status" value="1"/>
</dbReference>
<dbReference type="PANTHER" id="PTHR15034">
    <property type="entry name" value="DEATH DOMAIN-CONTAINING PROTEIN CRADD"/>
    <property type="match status" value="1"/>
</dbReference>
<dbReference type="SMART" id="SM00114">
    <property type="entry name" value="CARD"/>
    <property type="match status" value="1"/>
</dbReference>
<feature type="compositionally biased region" description="Basic and acidic residues" evidence="1">
    <location>
        <begin position="93"/>
        <end position="104"/>
    </location>
</feature>
<evidence type="ECO:0000313" key="3">
    <source>
        <dbReference type="EMBL" id="KAJ8322097.1"/>
    </source>
</evidence>
<gene>
    <name evidence="3" type="ORF">KUTeg_000568</name>
</gene>
<dbReference type="CDD" id="cd01671">
    <property type="entry name" value="CARD"/>
    <property type="match status" value="1"/>
</dbReference>
<feature type="domain" description="CARD" evidence="2">
    <location>
        <begin position="1"/>
        <end position="91"/>
    </location>
</feature>
<dbReference type="PANTHER" id="PTHR15034:SF5">
    <property type="entry name" value="DEATH DOMAIN-CONTAINING PROTEIN CRADD"/>
    <property type="match status" value="1"/>
</dbReference>
<dbReference type="InterPro" id="IPR001315">
    <property type="entry name" value="CARD"/>
</dbReference>
<evidence type="ECO:0000256" key="1">
    <source>
        <dbReference type="SAM" id="MobiDB-lite"/>
    </source>
</evidence>
<keyword evidence="4" id="KW-1185">Reference proteome</keyword>
<dbReference type="InterPro" id="IPR037939">
    <property type="entry name" value="CRADD"/>
</dbReference>
<feature type="compositionally biased region" description="Polar residues" evidence="1">
    <location>
        <begin position="105"/>
        <end position="115"/>
    </location>
</feature>
<organism evidence="3 4">
    <name type="scientific">Tegillarca granosa</name>
    <name type="common">Malaysian cockle</name>
    <name type="synonym">Anadara granosa</name>
    <dbReference type="NCBI Taxonomy" id="220873"/>
    <lineage>
        <taxon>Eukaryota</taxon>
        <taxon>Metazoa</taxon>
        <taxon>Spiralia</taxon>
        <taxon>Lophotrochozoa</taxon>
        <taxon>Mollusca</taxon>
        <taxon>Bivalvia</taxon>
        <taxon>Autobranchia</taxon>
        <taxon>Pteriomorphia</taxon>
        <taxon>Arcoida</taxon>
        <taxon>Arcoidea</taxon>
        <taxon>Arcidae</taxon>
        <taxon>Tegillarca</taxon>
    </lineage>
</organism>
<feature type="region of interest" description="Disordered" evidence="1">
    <location>
        <begin position="93"/>
        <end position="115"/>
    </location>
</feature>
<comment type="caution">
    <text evidence="3">The sequence shown here is derived from an EMBL/GenBank/DDBJ whole genome shotgun (WGS) entry which is preliminary data.</text>
</comment>
<proteinExistence type="predicted"/>
<dbReference type="Gene3D" id="1.10.533.10">
    <property type="entry name" value="Death Domain, Fas"/>
    <property type="match status" value="1"/>
</dbReference>
<evidence type="ECO:0000259" key="2">
    <source>
        <dbReference type="PROSITE" id="PS50209"/>
    </source>
</evidence>
<sequence length="115" mass="13486">MNEAHRNLLQRHLRQLANDIILTDDLTAALFQHRIFERNMIELIKSEKTATDQVYKMLELLPKRGPDAFDTFVQIIENDYPWLAAMLASTEKQETRPSRMDSYKSESGTYIQRSI</sequence>
<dbReference type="InterPro" id="IPR011029">
    <property type="entry name" value="DEATH-like_dom_sf"/>
</dbReference>
<accession>A0ABQ9FYZ0</accession>
<dbReference type="EMBL" id="JARBDR010000018">
    <property type="protein sequence ID" value="KAJ8322097.1"/>
    <property type="molecule type" value="Genomic_DNA"/>
</dbReference>
<dbReference type="PROSITE" id="PS50209">
    <property type="entry name" value="CARD"/>
    <property type="match status" value="1"/>
</dbReference>